<sequence>MLPGLYKGMCPRCSGVIVGSLIDLRPTVPLLDPLLECIGIWVPKAFELLLRLDDGTAEEINPLLPLDGGTTEDSPLPDVCPPPYELGTIEDNPLPDIRPPPCELGTIEDNSLPDNCPPPYESETVEYNPLLDTCLPPYELGTTEDTPRALRTLLLIVLSPSGCAEPLCHMLPKFRQSGNGSGA</sequence>
<protein>
    <submittedName>
        <fullName evidence="1">Uncharacterized protein</fullName>
    </submittedName>
</protein>
<name>A0A6A6VZ25_9PEZI</name>
<gene>
    <name evidence="1" type="ORF">EJ05DRAFT_502998</name>
</gene>
<reference evidence="1" key="1">
    <citation type="journal article" date="2020" name="Stud. Mycol.">
        <title>101 Dothideomycetes genomes: a test case for predicting lifestyles and emergence of pathogens.</title>
        <authorList>
            <person name="Haridas S."/>
            <person name="Albert R."/>
            <person name="Binder M."/>
            <person name="Bloem J."/>
            <person name="Labutti K."/>
            <person name="Salamov A."/>
            <person name="Andreopoulos B."/>
            <person name="Baker S."/>
            <person name="Barry K."/>
            <person name="Bills G."/>
            <person name="Bluhm B."/>
            <person name="Cannon C."/>
            <person name="Castanera R."/>
            <person name="Culley D."/>
            <person name="Daum C."/>
            <person name="Ezra D."/>
            <person name="Gonzalez J."/>
            <person name="Henrissat B."/>
            <person name="Kuo A."/>
            <person name="Liang C."/>
            <person name="Lipzen A."/>
            <person name="Lutzoni F."/>
            <person name="Magnuson J."/>
            <person name="Mondo S."/>
            <person name="Nolan M."/>
            <person name="Ohm R."/>
            <person name="Pangilinan J."/>
            <person name="Park H.-J."/>
            <person name="Ramirez L."/>
            <person name="Alfaro M."/>
            <person name="Sun H."/>
            <person name="Tritt A."/>
            <person name="Yoshinaga Y."/>
            <person name="Zwiers L.-H."/>
            <person name="Turgeon B."/>
            <person name="Goodwin S."/>
            <person name="Spatafora J."/>
            <person name="Crous P."/>
            <person name="Grigoriev I."/>
        </authorList>
    </citation>
    <scope>NUCLEOTIDE SEQUENCE</scope>
    <source>
        <strain evidence="1">CBS 121739</strain>
    </source>
</reference>
<dbReference type="RefSeq" id="XP_033597994.1">
    <property type="nucleotide sequence ID" value="XM_033747347.1"/>
</dbReference>
<dbReference type="Proteomes" id="UP000799437">
    <property type="component" value="Unassembled WGS sequence"/>
</dbReference>
<dbReference type="AlphaFoldDB" id="A0A6A6VZ25"/>
<keyword evidence="2" id="KW-1185">Reference proteome</keyword>
<proteinExistence type="predicted"/>
<dbReference type="EMBL" id="ML996577">
    <property type="protein sequence ID" value="KAF2755543.1"/>
    <property type="molecule type" value="Genomic_DNA"/>
</dbReference>
<evidence type="ECO:0000313" key="2">
    <source>
        <dbReference type="Proteomes" id="UP000799437"/>
    </source>
</evidence>
<accession>A0A6A6VZ25</accession>
<organism evidence="1 2">
    <name type="scientific">Pseudovirgaria hyperparasitica</name>
    <dbReference type="NCBI Taxonomy" id="470096"/>
    <lineage>
        <taxon>Eukaryota</taxon>
        <taxon>Fungi</taxon>
        <taxon>Dikarya</taxon>
        <taxon>Ascomycota</taxon>
        <taxon>Pezizomycotina</taxon>
        <taxon>Dothideomycetes</taxon>
        <taxon>Dothideomycetes incertae sedis</taxon>
        <taxon>Acrospermales</taxon>
        <taxon>Acrospermaceae</taxon>
        <taxon>Pseudovirgaria</taxon>
    </lineage>
</organism>
<evidence type="ECO:0000313" key="1">
    <source>
        <dbReference type="EMBL" id="KAF2755543.1"/>
    </source>
</evidence>
<dbReference type="GeneID" id="54488401"/>